<dbReference type="PROSITE" id="PS50234">
    <property type="entry name" value="VWFA"/>
    <property type="match status" value="1"/>
</dbReference>
<keyword evidence="4 5" id="KW-0472">Membrane</keyword>
<dbReference type="Proteomes" id="UP000184465">
    <property type="component" value="Unassembled WGS sequence"/>
</dbReference>
<name>A0A1M6MDM4_PARC5</name>
<dbReference type="PANTHER" id="PTHR22550">
    <property type="entry name" value="SPORE GERMINATION PROTEIN"/>
    <property type="match status" value="1"/>
</dbReference>
<dbReference type="PANTHER" id="PTHR22550:SF5">
    <property type="entry name" value="LEUCINE ZIPPER PROTEIN 4"/>
    <property type="match status" value="1"/>
</dbReference>
<evidence type="ECO:0000256" key="5">
    <source>
        <dbReference type="SAM" id="Phobius"/>
    </source>
</evidence>
<feature type="transmembrane region" description="Helical" evidence="5">
    <location>
        <begin position="51"/>
        <end position="68"/>
    </location>
</feature>
<protein>
    <submittedName>
        <fullName evidence="7">Ca-activated chloride channel family protein</fullName>
    </submittedName>
</protein>
<evidence type="ECO:0000259" key="6">
    <source>
        <dbReference type="PROSITE" id="PS50234"/>
    </source>
</evidence>
<organism evidence="7 8">
    <name type="scientific">Paramaledivibacter caminithermalis (strain DSM 15212 / CIP 107654 / DViRD3)</name>
    <name type="common">Clostridium caminithermale</name>
    <dbReference type="NCBI Taxonomy" id="1121301"/>
    <lineage>
        <taxon>Bacteria</taxon>
        <taxon>Bacillati</taxon>
        <taxon>Bacillota</taxon>
        <taxon>Clostridia</taxon>
        <taxon>Peptostreptococcales</taxon>
        <taxon>Caminicellaceae</taxon>
        <taxon>Paramaledivibacter</taxon>
    </lineage>
</organism>
<evidence type="ECO:0000313" key="8">
    <source>
        <dbReference type="Proteomes" id="UP000184465"/>
    </source>
</evidence>
<evidence type="ECO:0000256" key="1">
    <source>
        <dbReference type="ARBA" id="ARBA00022475"/>
    </source>
</evidence>
<feature type="domain" description="VWFA" evidence="6">
    <location>
        <begin position="84"/>
        <end position="285"/>
    </location>
</feature>
<evidence type="ECO:0000256" key="3">
    <source>
        <dbReference type="ARBA" id="ARBA00022989"/>
    </source>
</evidence>
<dbReference type="EMBL" id="FRAG01000010">
    <property type="protein sequence ID" value="SHJ81564.1"/>
    <property type="molecule type" value="Genomic_DNA"/>
</dbReference>
<keyword evidence="8" id="KW-1185">Reference proteome</keyword>
<proteinExistence type="predicted"/>
<dbReference type="STRING" id="1121301.SAMN02745912_01183"/>
<dbReference type="SMART" id="SM00327">
    <property type="entry name" value="VWA"/>
    <property type="match status" value="1"/>
</dbReference>
<dbReference type="RefSeq" id="WP_084111763.1">
    <property type="nucleotide sequence ID" value="NZ_FRAG01000010.1"/>
</dbReference>
<dbReference type="AlphaFoldDB" id="A0A1M6MDM4"/>
<accession>A0A1M6MDM4</accession>
<sequence>MNQLEFKYPLNSIYFLIPILVLILLILGYGKKEKIMNTLRISTRIRFKVSRVLFITLGLCLMVFSLLGPQSFQGFTEVKKTGMDIYVLIDTSKSMLVEDIKPNRISRAKKIIEGIIDNLKGDRIGFIPFSSDAYIQMPLTDDYRLAKMFLDVVDTDMIGGGGTNIGAAIKLANDSFQRTSSADRVIIVLSDGEEHDSGSLETLKKIKDKDIKIFTIGIGTEKGGLIPVYDAKNEKRIGYKKDDNGNFITSHLKPDMLKKISDFGNGCYYHSSLSGDEIDLLLKDISSLKRDTLTTKKIRKFRQYYQYFLGIGILLFLTACLLPERGKME</sequence>
<evidence type="ECO:0000256" key="2">
    <source>
        <dbReference type="ARBA" id="ARBA00022692"/>
    </source>
</evidence>
<dbReference type="OrthoDB" id="85718at2"/>
<dbReference type="Gene3D" id="3.40.50.410">
    <property type="entry name" value="von Willebrand factor, type A domain"/>
    <property type="match status" value="1"/>
</dbReference>
<keyword evidence="2 5" id="KW-0812">Transmembrane</keyword>
<dbReference type="InterPro" id="IPR050768">
    <property type="entry name" value="UPF0353/GerABKA_families"/>
</dbReference>
<dbReference type="SUPFAM" id="SSF53300">
    <property type="entry name" value="vWA-like"/>
    <property type="match status" value="1"/>
</dbReference>
<dbReference type="InterPro" id="IPR002035">
    <property type="entry name" value="VWF_A"/>
</dbReference>
<keyword evidence="1" id="KW-1003">Cell membrane</keyword>
<gene>
    <name evidence="7" type="ORF">SAMN02745912_01183</name>
</gene>
<feature type="transmembrane region" description="Helical" evidence="5">
    <location>
        <begin position="12"/>
        <end position="30"/>
    </location>
</feature>
<dbReference type="Pfam" id="PF00092">
    <property type="entry name" value="VWA"/>
    <property type="match status" value="1"/>
</dbReference>
<reference evidence="7 8" key="1">
    <citation type="submission" date="2016-11" db="EMBL/GenBank/DDBJ databases">
        <authorList>
            <person name="Jaros S."/>
            <person name="Januszkiewicz K."/>
            <person name="Wedrychowicz H."/>
        </authorList>
    </citation>
    <scope>NUCLEOTIDE SEQUENCE [LARGE SCALE GENOMIC DNA]</scope>
    <source>
        <strain evidence="7 8">DSM 15212</strain>
    </source>
</reference>
<evidence type="ECO:0000313" key="7">
    <source>
        <dbReference type="EMBL" id="SHJ81564.1"/>
    </source>
</evidence>
<keyword evidence="3 5" id="KW-1133">Transmembrane helix</keyword>
<feature type="transmembrane region" description="Helical" evidence="5">
    <location>
        <begin position="304"/>
        <end position="322"/>
    </location>
</feature>
<evidence type="ECO:0000256" key="4">
    <source>
        <dbReference type="ARBA" id="ARBA00023136"/>
    </source>
</evidence>
<dbReference type="InterPro" id="IPR036465">
    <property type="entry name" value="vWFA_dom_sf"/>
</dbReference>